<protein>
    <recommendedName>
        <fullName evidence="4">Glycosyltransferase family 25 protein</fullName>
    </recommendedName>
</protein>
<feature type="region of interest" description="Disordered" evidence="1">
    <location>
        <begin position="88"/>
        <end position="115"/>
    </location>
</feature>
<sequence>SLGIASKIFVVSLPSRNDRREQMRHLLSALGLRWSYEDAVGSEMPVVGAIMRTVRRRRGFTKKPTFRWPKDINAVASTLGPIPRAGSELWTSLDSHDSPHPQNASPPRNNSGASLSSEIPLTCAIEDDTIPDHSPNLPHNKILTLAKVAVWESHLSVVRMAAEDTSTAINVHGERVSIILEDDVDMEWDIHDRIEGIWSLLPKGWDAVFLGHCWSNESHYPALYPPDSDTPQYDLLIRNMTRLHPSFKPKCTHAYALSRSGARRLLLHLRHPAFAYSRAIDQAFAWLVQSGRIRAYSVVPSIVVQRKVGESDVMEGIGSTWREGLFRGVLDN</sequence>
<dbReference type="Proteomes" id="UP000076532">
    <property type="component" value="Unassembled WGS sequence"/>
</dbReference>
<name>A0A166T7B5_9AGAM</name>
<dbReference type="OrthoDB" id="47375at2759"/>
<dbReference type="EMBL" id="KV417494">
    <property type="protein sequence ID" value="KZP30275.1"/>
    <property type="molecule type" value="Genomic_DNA"/>
</dbReference>
<feature type="non-terminal residue" evidence="2">
    <location>
        <position position="332"/>
    </location>
</feature>
<feature type="non-terminal residue" evidence="2">
    <location>
        <position position="1"/>
    </location>
</feature>
<proteinExistence type="predicted"/>
<evidence type="ECO:0008006" key="4">
    <source>
        <dbReference type="Google" id="ProtNLM"/>
    </source>
</evidence>
<evidence type="ECO:0000256" key="1">
    <source>
        <dbReference type="SAM" id="MobiDB-lite"/>
    </source>
</evidence>
<reference evidence="2 3" key="1">
    <citation type="journal article" date="2016" name="Mol. Biol. Evol.">
        <title>Comparative Genomics of Early-Diverging Mushroom-Forming Fungi Provides Insights into the Origins of Lignocellulose Decay Capabilities.</title>
        <authorList>
            <person name="Nagy L.G."/>
            <person name="Riley R."/>
            <person name="Tritt A."/>
            <person name="Adam C."/>
            <person name="Daum C."/>
            <person name="Floudas D."/>
            <person name="Sun H."/>
            <person name="Yadav J.S."/>
            <person name="Pangilinan J."/>
            <person name="Larsson K.H."/>
            <person name="Matsuura K."/>
            <person name="Barry K."/>
            <person name="Labutti K."/>
            <person name="Kuo R."/>
            <person name="Ohm R.A."/>
            <person name="Bhattacharya S.S."/>
            <person name="Shirouzu T."/>
            <person name="Yoshinaga Y."/>
            <person name="Martin F.M."/>
            <person name="Grigoriev I.V."/>
            <person name="Hibbett D.S."/>
        </authorList>
    </citation>
    <scope>NUCLEOTIDE SEQUENCE [LARGE SCALE GENOMIC DNA]</scope>
    <source>
        <strain evidence="2 3">CBS 109695</strain>
    </source>
</reference>
<gene>
    <name evidence="2" type="ORF">FIBSPDRAFT_701423</name>
</gene>
<keyword evidence="3" id="KW-1185">Reference proteome</keyword>
<dbReference type="AlphaFoldDB" id="A0A166T7B5"/>
<organism evidence="2 3">
    <name type="scientific">Athelia psychrophila</name>
    <dbReference type="NCBI Taxonomy" id="1759441"/>
    <lineage>
        <taxon>Eukaryota</taxon>
        <taxon>Fungi</taxon>
        <taxon>Dikarya</taxon>
        <taxon>Basidiomycota</taxon>
        <taxon>Agaricomycotina</taxon>
        <taxon>Agaricomycetes</taxon>
        <taxon>Agaricomycetidae</taxon>
        <taxon>Atheliales</taxon>
        <taxon>Atheliaceae</taxon>
        <taxon>Athelia</taxon>
    </lineage>
</organism>
<evidence type="ECO:0000313" key="2">
    <source>
        <dbReference type="EMBL" id="KZP30275.1"/>
    </source>
</evidence>
<dbReference type="STRING" id="436010.A0A166T7B5"/>
<evidence type="ECO:0000313" key="3">
    <source>
        <dbReference type="Proteomes" id="UP000076532"/>
    </source>
</evidence>
<accession>A0A166T7B5</accession>
<feature type="compositionally biased region" description="Polar residues" evidence="1">
    <location>
        <begin position="100"/>
        <end position="115"/>
    </location>
</feature>